<dbReference type="InterPro" id="IPR001214">
    <property type="entry name" value="SET_dom"/>
</dbReference>
<dbReference type="Pfam" id="PF00856">
    <property type="entry name" value="SET"/>
    <property type="match status" value="1"/>
</dbReference>
<dbReference type="SUPFAM" id="SSF82199">
    <property type="entry name" value="SET domain"/>
    <property type="match status" value="1"/>
</dbReference>
<accession>A0A4S9A2L9</accession>
<dbReference type="InterPro" id="IPR046341">
    <property type="entry name" value="SET_dom_sf"/>
</dbReference>
<name>A0A4S9A2L9_AURPU</name>
<dbReference type="PANTHER" id="PTHR47643:SF2">
    <property type="entry name" value="TPR DOMAIN PROTEIN (AFU_ORTHOLOGUE AFUA_5G12710)"/>
    <property type="match status" value="1"/>
</dbReference>
<dbReference type="Gene3D" id="2.170.270.10">
    <property type="entry name" value="SET domain"/>
    <property type="match status" value="1"/>
</dbReference>
<protein>
    <recommendedName>
        <fullName evidence="2">SET domain-containing protein</fullName>
    </recommendedName>
</protein>
<dbReference type="SMART" id="SM00028">
    <property type="entry name" value="TPR"/>
    <property type="match status" value="2"/>
</dbReference>
<dbReference type="InterPro" id="IPR019734">
    <property type="entry name" value="TPR_rpt"/>
</dbReference>
<dbReference type="Proteomes" id="UP000308802">
    <property type="component" value="Unassembled WGS sequence"/>
</dbReference>
<dbReference type="EMBL" id="QZAO01000186">
    <property type="protein sequence ID" value="THW73171.1"/>
    <property type="molecule type" value="Genomic_DNA"/>
</dbReference>
<evidence type="ECO:0000313" key="4">
    <source>
        <dbReference type="Proteomes" id="UP000308802"/>
    </source>
</evidence>
<proteinExistence type="predicted"/>
<evidence type="ECO:0000256" key="1">
    <source>
        <dbReference type="PROSITE-ProRule" id="PRU00339"/>
    </source>
</evidence>
<organism evidence="3 4">
    <name type="scientific">Aureobasidium pullulans</name>
    <name type="common">Black yeast</name>
    <name type="synonym">Pullularia pullulans</name>
    <dbReference type="NCBI Taxonomy" id="5580"/>
    <lineage>
        <taxon>Eukaryota</taxon>
        <taxon>Fungi</taxon>
        <taxon>Dikarya</taxon>
        <taxon>Ascomycota</taxon>
        <taxon>Pezizomycotina</taxon>
        <taxon>Dothideomycetes</taxon>
        <taxon>Dothideomycetidae</taxon>
        <taxon>Dothideales</taxon>
        <taxon>Saccotheciaceae</taxon>
        <taxon>Aureobasidium</taxon>
    </lineage>
</organism>
<dbReference type="InterPro" id="IPR053209">
    <property type="entry name" value="Gramillin-biosynth_MTr"/>
</dbReference>
<dbReference type="PROSITE" id="PS50280">
    <property type="entry name" value="SET"/>
    <property type="match status" value="1"/>
</dbReference>
<dbReference type="Gene3D" id="1.25.40.10">
    <property type="entry name" value="Tetratricopeptide repeat domain"/>
    <property type="match status" value="1"/>
</dbReference>
<evidence type="ECO:0000313" key="3">
    <source>
        <dbReference type="EMBL" id="THW73171.1"/>
    </source>
</evidence>
<sequence length="736" mass="82444">MSMQATISKALDIKWHLTERVDSLKGSQRPPRGRQAREDLSARGAISSLSNADIKMTVVSESYSPSIAPLQALNKINLRDLHLETHHRGNLLVLRTFGHSTDVSQIQTFMPVEDETGDVDRIAIFNFGLSSWPEKRLPSGIVLAIKEPFYSSVSEDIGVALCIHHPSDVIFLEDNYSAFPSNWQLPIKVKTASEWKLEGNEALKKKDFIKANHCYNKGLAVVHDIDIKLDLLRNRSQARLFLGSYEAAKEDAVASTQGTMHHDPKYGKALYRAGRAAYELSDYAFALKMFQRLVDAFPSDQDGPKEIKRTRLRMQEARNGVFEFEAMAQEIADTADYRTQQASYLRHIDVRPKGLFATENIAAGEIILCEKAFVASNTPKNTPALSVMINPTNNRALHGSHVAIWVEAVRKAFHNPSLGEHILNLHDGSPANLATEPIPLVVDGMPVVDVFRMQNIIEHAAFGFTADESRIRKDVQKAFKADSSGVWPVAARMNHSCLFNASRGFVGDFIIVRASKDILQNEEVTVMFCPADGNFEQLQQNLEGWGICCDCRLCKAEIDFVKGAESRASVMYEVTQFLKEQPLLKVARMLVDGEIPSDLVKEAKKLEKALKKTYPMKLFATCVPNTSKIIELLPTFGMANVHEWLMFAHYRQPPRALDYAHFVLMDHGYKVTIQSSGISLDRTNCVLSMTAVKAMQYIEHYYTQANVKEVAKSARALAEEMHVTYNGSMIGYQGWS</sequence>
<dbReference type="PANTHER" id="PTHR47643">
    <property type="entry name" value="TPR DOMAIN PROTEIN (AFU_ORTHOLOGUE AFUA_5G12710)"/>
    <property type="match status" value="1"/>
</dbReference>
<comment type="caution">
    <text evidence="3">The sequence shown here is derived from an EMBL/GenBank/DDBJ whole genome shotgun (WGS) entry which is preliminary data.</text>
</comment>
<dbReference type="InterPro" id="IPR011990">
    <property type="entry name" value="TPR-like_helical_dom_sf"/>
</dbReference>
<reference evidence="3 4" key="1">
    <citation type="submission" date="2018-10" db="EMBL/GenBank/DDBJ databases">
        <title>Fifty Aureobasidium pullulans genomes reveal a recombining polyextremotolerant generalist.</title>
        <authorList>
            <person name="Gostincar C."/>
            <person name="Turk M."/>
            <person name="Zajc J."/>
            <person name="Gunde-Cimerman N."/>
        </authorList>
    </citation>
    <scope>NUCLEOTIDE SEQUENCE [LARGE SCALE GENOMIC DNA]</scope>
    <source>
        <strain evidence="3 4">EXF-10659</strain>
    </source>
</reference>
<feature type="domain" description="SET" evidence="2">
    <location>
        <begin position="337"/>
        <end position="529"/>
    </location>
</feature>
<dbReference type="SUPFAM" id="SSF48452">
    <property type="entry name" value="TPR-like"/>
    <property type="match status" value="1"/>
</dbReference>
<evidence type="ECO:0000259" key="2">
    <source>
        <dbReference type="PROSITE" id="PS50280"/>
    </source>
</evidence>
<dbReference type="AlphaFoldDB" id="A0A4S9A2L9"/>
<feature type="repeat" description="TPR" evidence="1">
    <location>
        <begin position="267"/>
        <end position="300"/>
    </location>
</feature>
<dbReference type="PROSITE" id="PS50005">
    <property type="entry name" value="TPR"/>
    <property type="match status" value="1"/>
</dbReference>
<gene>
    <name evidence="3" type="ORF">D6D19_05876</name>
</gene>
<keyword evidence="1" id="KW-0802">TPR repeat</keyword>